<gene>
    <name evidence="2" type="ORF">PCOR1329_LOCUS50013</name>
</gene>
<organism evidence="2 3">
    <name type="scientific">Prorocentrum cordatum</name>
    <dbReference type="NCBI Taxonomy" id="2364126"/>
    <lineage>
        <taxon>Eukaryota</taxon>
        <taxon>Sar</taxon>
        <taxon>Alveolata</taxon>
        <taxon>Dinophyceae</taxon>
        <taxon>Prorocentrales</taxon>
        <taxon>Prorocentraceae</taxon>
        <taxon>Prorocentrum</taxon>
    </lineage>
</organism>
<feature type="region of interest" description="Disordered" evidence="1">
    <location>
        <begin position="48"/>
        <end position="90"/>
    </location>
</feature>
<accession>A0ABN9UN05</accession>
<comment type="caution">
    <text evidence="2">The sequence shown here is derived from an EMBL/GenBank/DDBJ whole genome shotgun (WGS) entry which is preliminary data.</text>
</comment>
<evidence type="ECO:0000256" key="1">
    <source>
        <dbReference type="SAM" id="MobiDB-lite"/>
    </source>
</evidence>
<evidence type="ECO:0008006" key="4">
    <source>
        <dbReference type="Google" id="ProtNLM"/>
    </source>
</evidence>
<reference evidence="2" key="1">
    <citation type="submission" date="2023-10" db="EMBL/GenBank/DDBJ databases">
        <authorList>
            <person name="Chen Y."/>
            <person name="Shah S."/>
            <person name="Dougan E. K."/>
            <person name="Thang M."/>
            <person name="Chan C."/>
        </authorList>
    </citation>
    <scope>NUCLEOTIDE SEQUENCE [LARGE SCALE GENOMIC DNA]</scope>
</reference>
<feature type="compositionally biased region" description="Low complexity" evidence="1">
    <location>
        <begin position="78"/>
        <end position="90"/>
    </location>
</feature>
<name>A0ABN9UN05_9DINO</name>
<evidence type="ECO:0000313" key="3">
    <source>
        <dbReference type="Proteomes" id="UP001189429"/>
    </source>
</evidence>
<sequence>MIRTRTRRRARKAATRRCRSRLAHLAGGLVAEEAGVVLRARGPRLRGVRPRLPERHPAGVVGGASGGSCHHERRGCNATSTTTGHPTGASTTAASPLFDCNDGAAESWTVKKHSWCCENLDIECNTSPQRPFDCRVGYANWESAWSARMKRWCCEHESRGCLSTPVEDTPASFNATVMITASVNTTTSSATATTGTHTATFAPTTATTTSESNTSTTTTVTTITTFVASAIATTTILFATTIPSTAATTAFTRANATYDCEADRDNQDGTWSASKKEWCSRWGHSITPFDCTAGLLNWNASWSKEKKGWCCAHENRGCPSPGSPSSQQLFDCSKDISHWSSSWPFVKKVWCCVNQRLGCPSNIDVSATTPVPSAPAALPAHVAVQRPSAPVAVDTSSVYPKPFDCDLHYDNWQEAWTVGQQIWCCLDQNRGCSEQRSSVRATTSLVEVSSATSTTSSEYNCQAGLDLWEEHWTGLQKEWCCQSAGLGCEDAPYDCEVGQARWEETWTRPKIEWCCRHVGVTCVSSRPSGEPLDCRMGSSSEQAQWSSEKSQFCCQSEGLGCSNLQAAERLFGTTQGPMQSDSVPERLGLCSMVPLAMLVAHAGLALRRRMARPRAGYAEMLADPALARGLQA</sequence>
<protein>
    <recommendedName>
        <fullName evidence="4">Cellulase</fullName>
    </recommendedName>
</protein>
<dbReference type="EMBL" id="CAUYUJ010016059">
    <property type="protein sequence ID" value="CAK0861305.1"/>
    <property type="molecule type" value="Genomic_DNA"/>
</dbReference>
<dbReference type="Proteomes" id="UP001189429">
    <property type="component" value="Unassembled WGS sequence"/>
</dbReference>
<keyword evidence="3" id="KW-1185">Reference proteome</keyword>
<evidence type="ECO:0000313" key="2">
    <source>
        <dbReference type="EMBL" id="CAK0861305.1"/>
    </source>
</evidence>
<proteinExistence type="predicted"/>